<dbReference type="AlphaFoldDB" id="A0A1H8P144"/>
<evidence type="ECO:0000313" key="1">
    <source>
        <dbReference type="EMBL" id="SEO35639.1"/>
    </source>
</evidence>
<accession>A0A1H8P144</accession>
<protein>
    <submittedName>
        <fullName evidence="1">Uncharacterized protein</fullName>
    </submittedName>
</protein>
<evidence type="ECO:0000313" key="2">
    <source>
        <dbReference type="Proteomes" id="UP000198893"/>
    </source>
</evidence>
<dbReference type="Proteomes" id="UP000198893">
    <property type="component" value="Unassembled WGS sequence"/>
</dbReference>
<dbReference type="STRING" id="569882.SAMN04490248_10499"/>
<dbReference type="OrthoDB" id="7862366at2"/>
<name>A0A1H8P144_9RHOB</name>
<organism evidence="1 2">
    <name type="scientific">Salinihabitans flavidus</name>
    <dbReference type="NCBI Taxonomy" id="569882"/>
    <lineage>
        <taxon>Bacteria</taxon>
        <taxon>Pseudomonadati</taxon>
        <taxon>Pseudomonadota</taxon>
        <taxon>Alphaproteobacteria</taxon>
        <taxon>Rhodobacterales</taxon>
        <taxon>Roseobacteraceae</taxon>
        <taxon>Salinihabitans</taxon>
    </lineage>
</organism>
<keyword evidence="2" id="KW-1185">Reference proteome</keyword>
<proteinExistence type="predicted"/>
<gene>
    <name evidence="1" type="ORF">SAMN04490248_10499</name>
</gene>
<dbReference type="RefSeq" id="WP_093116130.1">
    <property type="nucleotide sequence ID" value="NZ_FODS01000004.1"/>
</dbReference>
<reference evidence="1 2" key="1">
    <citation type="submission" date="2016-10" db="EMBL/GenBank/DDBJ databases">
        <authorList>
            <person name="de Groot N.N."/>
        </authorList>
    </citation>
    <scope>NUCLEOTIDE SEQUENCE [LARGE SCALE GENOMIC DNA]</scope>
    <source>
        <strain evidence="1 2">DSM 27842</strain>
    </source>
</reference>
<dbReference type="EMBL" id="FODS01000004">
    <property type="protein sequence ID" value="SEO35639.1"/>
    <property type="molecule type" value="Genomic_DNA"/>
</dbReference>
<sequence length="139" mass="14771">MFRIATVFISAAVAGALSAFPYPNLERLDVNPLPGQGNFEVIAGVRSGPTDIWCAAGDHAGRKLGAGSNDRIYITQGYGPSRTKPGFRGVSFTISPDESLRDGPRLGEGGNYSVSMRTVGFNISVSLAEQYCRTSPDIL</sequence>